<evidence type="ECO:0000313" key="1">
    <source>
        <dbReference type="EMBL" id="TDD97650.1"/>
    </source>
</evidence>
<sequence>MAKAGYAVVTGGAVALSAATAKSVLGVKAPSGNGIDLKKFRVAFDGVTATNVPVLVELCAATFATNSPGTNSTSVTPVQVYGRAVTVGATAARTWTTEPTVLTVIGEFLLSPAGGVVFYDFPLGDTPDSAVSEGFVIRCNAPAVVNVRASLEFERC</sequence>
<proteinExistence type="predicted"/>
<dbReference type="RefSeq" id="WP_131888812.1">
    <property type="nucleotide sequence ID" value="NZ_SMKU01000002.1"/>
</dbReference>
<dbReference type="OrthoDB" id="3537811at2"/>
<accession>A0A4R5CGP4</accession>
<dbReference type="Proteomes" id="UP000294513">
    <property type="component" value="Unassembled WGS sequence"/>
</dbReference>
<dbReference type="AlphaFoldDB" id="A0A4R5CGP4"/>
<keyword evidence="2" id="KW-1185">Reference proteome</keyword>
<comment type="caution">
    <text evidence="1">The sequence shown here is derived from an EMBL/GenBank/DDBJ whole genome shotgun (WGS) entry which is preliminary data.</text>
</comment>
<reference evidence="1 2" key="1">
    <citation type="submission" date="2019-03" db="EMBL/GenBank/DDBJ databases">
        <title>Draft genome sequences of novel Actinobacteria.</title>
        <authorList>
            <person name="Sahin N."/>
            <person name="Ay H."/>
            <person name="Saygin H."/>
        </authorList>
    </citation>
    <scope>NUCLEOTIDE SEQUENCE [LARGE SCALE GENOMIC DNA]</scope>
    <source>
        <strain evidence="1 2">H3C3</strain>
    </source>
</reference>
<dbReference type="EMBL" id="SMKU01000002">
    <property type="protein sequence ID" value="TDD97650.1"/>
    <property type="molecule type" value="Genomic_DNA"/>
</dbReference>
<organism evidence="1 2">
    <name type="scientific">Actinomadura rubrisoli</name>
    <dbReference type="NCBI Taxonomy" id="2530368"/>
    <lineage>
        <taxon>Bacteria</taxon>
        <taxon>Bacillati</taxon>
        <taxon>Actinomycetota</taxon>
        <taxon>Actinomycetes</taxon>
        <taxon>Streptosporangiales</taxon>
        <taxon>Thermomonosporaceae</taxon>
        <taxon>Actinomadura</taxon>
    </lineage>
</organism>
<evidence type="ECO:0000313" key="2">
    <source>
        <dbReference type="Proteomes" id="UP000294513"/>
    </source>
</evidence>
<name>A0A4R5CGP4_9ACTN</name>
<protein>
    <submittedName>
        <fullName evidence="1">Uncharacterized protein</fullName>
    </submittedName>
</protein>
<gene>
    <name evidence="1" type="ORF">E1298_01045</name>
</gene>